<dbReference type="InterPro" id="IPR045969">
    <property type="entry name" value="DUF5925"/>
</dbReference>
<sequence length="362" mass="40976">MANQEIHAIMLDEMRDAGSISNVVFIRKTIDYKYHHAGASRRSETSWKDALKLLADEVFMTLHDERHRVAVFSHGSVVCRLTRYSIEGYFWTAAGDNEEDLQSFEKKLKEVLPIVQIVDDRLPLTFWALGIHGPRNHSRKIVVPSWKDIEENYPGNVGTSLSEIMELSNGRDRGQLIMFHGDPGTGKSYAIRALLSEWRGWCLGEYIVDPEKFFGSSAEYMISVLLGNEEENEEDPRWRVYIVEDGDEFLTGDAKIRSGQALSRLLNVVDGMIGQGLKVIVLVTTNEPLETIHPAVTRPGRCLANIQFRKFDKAEALHWLNRNGDTAISVDDKLTLADLYHKRGDVKSIQQTSTARKAGFVQ</sequence>
<protein>
    <recommendedName>
        <fullName evidence="1">AAA+ ATPase domain-containing protein</fullName>
    </recommendedName>
</protein>
<dbReference type="GO" id="GO:0005524">
    <property type="term" value="F:ATP binding"/>
    <property type="evidence" value="ECO:0007669"/>
    <property type="project" value="InterPro"/>
</dbReference>
<comment type="caution">
    <text evidence="2">The sequence shown here is derived from an EMBL/GenBank/DDBJ whole genome shotgun (WGS) entry which is preliminary data.</text>
</comment>
<proteinExistence type="predicted"/>
<dbReference type="Pfam" id="PF00004">
    <property type="entry name" value="AAA"/>
    <property type="match status" value="1"/>
</dbReference>
<dbReference type="Gene3D" id="3.40.50.300">
    <property type="entry name" value="P-loop containing nucleotide triphosphate hydrolases"/>
    <property type="match status" value="1"/>
</dbReference>
<reference evidence="2" key="1">
    <citation type="journal article" date="2015" name="Nature">
        <title>Complex archaea that bridge the gap between prokaryotes and eukaryotes.</title>
        <authorList>
            <person name="Spang A."/>
            <person name="Saw J.H."/>
            <person name="Jorgensen S.L."/>
            <person name="Zaremba-Niedzwiedzka K."/>
            <person name="Martijn J."/>
            <person name="Lind A.E."/>
            <person name="van Eijk R."/>
            <person name="Schleper C."/>
            <person name="Guy L."/>
            <person name="Ettema T.J."/>
        </authorList>
    </citation>
    <scope>NUCLEOTIDE SEQUENCE</scope>
</reference>
<accession>A0A0F9L5V0</accession>
<dbReference type="InterPro" id="IPR003593">
    <property type="entry name" value="AAA+_ATPase"/>
</dbReference>
<dbReference type="AlphaFoldDB" id="A0A0F9L5V0"/>
<feature type="domain" description="AAA+ ATPase" evidence="1">
    <location>
        <begin position="173"/>
        <end position="312"/>
    </location>
</feature>
<dbReference type="InterPro" id="IPR027417">
    <property type="entry name" value="P-loop_NTPase"/>
</dbReference>
<dbReference type="SMART" id="SM00382">
    <property type="entry name" value="AAA"/>
    <property type="match status" value="1"/>
</dbReference>
<organism evidence="2">
    <name type="scientific">marine sediment metagenome</name>
    <dbReference type="NCBI Taxonomy" id="412755"/>
    <lineage>
        <taxon>unclassified sequences</taxon>
        <taxon>metagenomes</taxon>
        <taxon>ecological metagenomes</taxon>
    </lineage>
</organism>
<dbReference type="SUPFAM" id="SSF52540">
    <property type="entry name" value="P-loop containing nucleoside triphosphate hydrolases"/>
    <property type="match status" value="1"/>
</dbReference>
<dbReference type="Pfam" id="PF19347">
    <property type="entry name" value="DUF5925"/>
    <property type="match status" value="1"/>
</dbReference>
<gene>
    <name evidence="2" type="ORF">LCGC14_1553080</name>
</gene>
<dbReference type="GO" id="GO:0016887">
    <property type="term" value="F:ATP hydrolysis activity"/>
    <property type="evidence" value="ECO:0007669"/>
    <property type="project" value="InterPro"/>
</dbReference>
<evidence type="ECO:0000259" key="1">
    <source>
        <dbReference type="SMART" id="SM00382"/>
    </source>
</evidence>
<dbReference type="InterPro" id="IPR003959">
    <property type="entry name" value="ATPase_AAA_core"/>
</dbReference>
<name>A0A0F9L5V0_9ZZZZ</name>
<evidence type="ECO:0000313" key="2">
    <source>
        <dbReference type="EMBL" id="KKM54854.1"/>
    </source>
</evidence>
<dbReference type="EMBL" id="LAZR01011897">
    <property type="protein sequence ID" value="KKM54854.1"/>
    <property type="molecule type" value="Genomic_DNA"/>
</dbReference>